<dbReference type="RefSeq" id="XP_062777329.1">
    <property type="nucleotide sequence ID" value="XM_062921278.1"/>
</dbReference>
<organism evidence="1 2">
    <name type="scientific">Colletotrichum destructivum</name>
    <dbReference type="NCBI Taxonomy" id="34406"/>
    <lineage>
        <taxon>Eukaryota</taxon>
        <taxon>Fungi</taxon>
        <taxon>Dikarya</taxon>
        <taxon>Ascomycota</taxon>
        <taxon>Pezizomycotina</taxon>
        <taxon>Sordariomycetes</taxon>
        <taxon>Hypocreomycetidae</taxon>
        <taxon>Glomerellales</taxon>
        <taxon>Glomerellaceae</taxon>
        <taxon>Colletotrichum</taxon>
        <taxon>Colletotrichum destructivum species complex</taxon>
    </lineage>
</organism>
<dbReference type="GeneID" id="87941622"/>
<protein>
    <submittedName>
        <fullName evidence="1">Uncharacterized protein</fullName>
    </submittedName>
</protein>
<reference evidence="2" key="1">
    <citation type="journal article" date="2023" name="bioRxiv">
        <title>Complete genome of the Medicago anthracnose fungus, Colletotrichum destructivum, reveals a mini-chromosome-like region within a core chromosome.</title>
        <authorList>
            <person name="Lapalu N."/>
            <person name="Simon A."/>
            <person name="Lu A."/>
            <person name="Plaumann P.-L."/>
            <person name="Amselem J."/>
            <person name="Pigne S."/>
            <person name="Auger A."/>
            <person name="Koch C."/>
            <person name="Dallery J.-F."/>
            <person name="O'Connell R.J."/>
        </authorList>
    </citation>
    <scope>NUCLEOTIDE SEQUENCE [LARGE SCALE GENOMIC DNA]</scope>
    <source>
        <strain evidence="2">CBS 520.97</strain>
    </source>
</reference>
<keyword evidence="2" id="KW-1185">Reference proteome</keyword>
<evidence type="ECO:0000313" key="1">
    <source>
        <dbReference type="EMBL" id="WQF80105.1"/>
    </source>
</evidence>
<dbReference type="Proteomes" id="UP001322277">
    <property type="component" value="Chromosome 3"/>
</dbReference>
<sequence length="144" mass="15762">MPSGTQVRKRSCCMPQRNGAAGAGQATEWIHVGCQSRAHREESRIKFLAKRGREPSAVGGGQCNTVLCQFTGEWQQASSGRTCRASGGRGPVVVSIRAQRTRTYLILPHQAATCQSLWYPLHPKNYRVLSRYCALTSSVVNMPG</sequence>
<dbReference type="KEGG" id="cdet:87941622"/>
<dbReference type="AlphaFoldDB" id="A0AAX4I9X3"/>
<dbReference type="EMBL" id="CP137307">
    <property type="protein sequence ID" value="WQF80105.1"/>
    <property type="molecule type" value="Genomic_DNA"/>
</dbReference>
<accession>A0AAX4I9X3</accession>
<gene>
    <name evidence="1" type="ORF">CDEST_05119</name>
</gene>
<proteinExistence type="predicted"/>
<evidence type="ECO:0000313" key="2">
    <source>
        <dbReference type="Proteomes" id="UP001322277"/>
    </source>
</evidence>
<name>A0AAX4I9X3_9PEZI</name>